<organism evidence="10 11">
    <name type="scientific">Rubinisphaera brasiliensis (strain ATCC 49424 / DSM 5305 / JCM 21570 / IAM 15109 / NBRC 103401 / IFAM 1448)</name>
    <name type="common">Planctomyces brasiliensis</name>
    <dbReference type="NCBI Taxonomy" id="756272"/>
    <lineage>
        <taxon>Bacteria</taxon>
        <taxon>Pseudomonadati</taxon>
        <taxon>Planctomycetota</taxon>
        <taxon>Planctomycetia</taxon>
        <taxon>Planctomycetales</taxon>
        <taxon>Planctomycetaceae</taxon>
        <taxon>Rubinisphaera</taxon>
    </lineage>
</organism>
<dbReference type="OrthoDB" id="9809852at2"/>
<evidence type="ECO:0000256" key="6">
    <source>
        <dbReference type="SAM" id="Coils"/>
    </source>
</evidence>
<dbReference type="STRING" id="756272.Plabr_4350"/>
<feature type="domain" description="RecJ OB" evidence="9">
    <location>
        <begin position="468"/>
        <end position="576"/>
    </location>
</feature>
<accession>F0SJT5</accession>
<feature type="coiled-coil region" evidence="6">
    <location>
        <begin position="319"/>
        <end position="346"/>
    </location>
</feature>
<keyword evidence="3" id="KW-0540">Nuclease</keyword>
<reference evidence="11" key="1">
    <citation type="submission" date="2011-02" db="EMBL/GenBank/DDBJ databases">
        <title>The complete genome of Planctomyces brasiliensis DSM 5305.</title>
        <authorList>
            <person name="Lucas S."/>
            <person name="Copeland A."/>
            <person name="Lapidus A."/>
            <person name="Bruce D."/>
            <person name="Goodwin L."/>
            <person name="Pitluck S."/>
            <person name="Kyrpides N."/>
            <person name="Mavromatis K."/>
            <person name="Pagani I."/>
            <person name="Ivanova N."/>
            <person name="Ovchinnikova G."/>
            <person name="Lu M."/>
            <person name="Detter J.C."/>
            <person name="Han C."/>
            <person name="Land M."/>
            <person name="Hauser L."/>
            <person name="Markowitz V."/>
            <person name="Cheng J.-F."/>
            <person name="Hugenholtz P."/>
            <person name="Woyke T."/>
            <person name="Wu D."/>
            <person name="Tindall B."/>
            <person name="Pomrenke H.G."/>
            <person name="Brambilla E."/>
            <person name="Klenk H.-P."/>
            <person name="Eisen J.A."/>
        </authorList>
    </citation>
    <scope>NUCLEOTIDE SEQUENCE [LARGE SCALE GENOMIC DNA]</scope>
    <source>
        <strain evidence="11">ATCC 49424 / DSM 5305 / JCM 21570 / IAM 15109 / NBRC 103401 / IFAM 1448</strain>
    </source>
</reference>
<gene>
    <name evidence="10" type="ordered locus">Plabr_4350</name>
</gene>
<dbReference type="InterPro" id="IPR003156">
    <property type="entry name" value="DHHA1_dom"/>
</dbReference>
<dbReference type="PANTHER" id="PTHR30255">
    <property type="entry name" value="SINGLE-STRANDED-DNA-SPECIFIC EXONUCLEASE RECJ"/>
    <property type="match status" value="1"/>
</dbReference>
<evidence type="ECO:0000313" key="10">
    <source>
        <dbReference type="EMBL" id="ADY61923.1"/>
    </source>
</evidence>
<evidence type="ECO:0000259" key="8">
    <source>
        <dbReference type="Pfam" id="PF02272"/>
    </source>
</evidence>
<evidence type="ECO:0000256" key="4">
    <source>
        <dbReference type="ARBA" id="ARBA00022801"/>
    </source>
</evidence>
<evidence type="ECO:0000259" key="9">
    <source>
        <dbReference type="Pfam" id="PF17768"/>
    </source>
</evidence>
<dbReference type="NCBIfam" id="TIGR00644">
    <property type="entry name" value="recJ"/>
    <property type="match status" value="1"/>
</dbReference>
<comment type="similarity">
    <text evidence="1">Belongs to the RecJ family.</text>
</comment>
<feature type="domain" description="DHHA1" evidence="8">
    <location>
        <begin position="357"/>
        <end position="453"/>
    </location>
</feature>
<dbReference type="eggNOG" id="COG0608">
    <property type="taxonomic scope" value="Bacteria"/>
</dbReference>
<proteinExistence type="inferred from homology"/>
<dbReference type="InterPro" id="IPR038763">
    <property type="entry name" value="DHH_sf"/>
</dbReference>
<evidence type="ECO:0000256" key="3">
    <source>
        <dbReference type="ARBA" id="ARBA00022722"/>
    </source>
</evidence>
<dbReference type="GO" id="GO:0006281">
    <property type="term" value="P:DNA repair"/>
    <property type="evidence" value="ECO:0007669"/>
    <property type="project" value="InterPro"/>
</dbReference>
<keyword evidence="6" id="KW-0175">Coiled coil</keyword>
<evidence type="ECO:0000256" key="2">
    <source>
        <dbReference type="ARBA" id="ARBA00019841"/>
    </source>
</evidence>
<dbReference type="SUPFAM" id="SSF64182">
    <property type="entry name" value="DHH phosphoesterases"/>
    <property type="match status" value="1"/>
</dbReference>
<evidence type="ECO:0000256" key="1">
    <source>
        <dbReference type="ARBA" id="ARBA00005915"/>
    </source>
</evidence>
<keyword evidence="5 10" id="KW-0269">Exonuclease</keyword>
<dbReference type="AlphaFoldDB" id="F0SJT5"/>
<protein>
    <recommendedName>
        <fullName evidence="2">Single-stranded-DNA-specific exonuclease RecJ</fullName>
    </recommendedName>
</protein>
<dbReference type="GO" id="GO:0003676">
    <property type="term" value="F:nucleic acid binding"/>
    <property type="evidence" value="ECO:0007669"/>
    <property type="project" value="InterPro"/>
</dbReference>
<dbReference type="RefSeq" id="WP_013630628.1">
    <property type="nucleotide sequence ID" value="NC_015174.1"/>
</dbReference>
<dbReference type="Gene3D" id="3.10.310.30">
    <property type="match status" value="1"/>
</dbReference>
<dbReference type="InterPro" id="IPR001667">
    <property type="entry name" value="DDH_dom"/>
</dbReference>
<dbReference type="HOGENOM" id="CLU_009736_5_2_0"/>
<dbReference type="Pfam" id="PF02272">
    <property type="entry name" value="DHHA1"/>
    <property type="match status" value="1"/>
</dbReference>
<keyword evidence="11" id="KW-1185">Reference proteome</keyword>
<evidence type="ECO:0000256" key="5">
    <source>
        <dbReference type="ARBA" id="ARBA00022839"/>
    </source>
</evidence>
<dbReference type="Gene3D" id="3.90.1640.30">
    <property type="match status" value="1"/>
</dbReference>
<dbReference type="InterPro" id="IPR041122">
    <property type="entry name" value="RecJ_OB"/>
</dbReference>
<dbReference type="GO" id="GO:0006310">
    <property type="term" value="P:DNA recombination"/>
    <property type="evidence" value="ECO:0007669"/>
    <property type="project" value="InterPro"/>
</dbReference>
<dbReference type="Proteomes" id="UP000006860">
    <property type="component" value="Chromosome"/>
</dbReference>
<evidence type="ECO:0000313" key="11">
    <source>
        <dbReference type="Proteomes" id="UP000006860"/>
    </source>
</evidence>
<dbReference type="PANTHER" id="PTHR30255:SF2">
    <property type="entry name" value="SINGLE-STRANDED-DNA-SPECIFIC EXONUCLEASE RECJ"/>
    <property type="match status" value="1"/>
</dbReference>
<dbReference type="GO" id="GO:0008409">
    <property type="term" value="F:5'-3' exonuclease activity"/>
    <property type="evidence" value="ECO:0007669"/>
    <property type="project" value="InterPro"/>
</dbReference>
<keyword evidence="4 10" id="KW-0378">Hydrolase</keyword>
<dbReference type="Pfam" id="PF01368">
    <property type="entry name" value="DHH"/>
    <property type="match status" value="1"/>
</dbReference>
<name>F0SJT5_RUBBR</name>
<sequence>MPRTWQFSSHDTGLVSTLASQMRCSTLLAQVLMSRGFRDATAAKEFVSARLSALQEPETLPGAVQAAERIVAAVQAGRRITIYGDYDVDGMTSTSILLQCLHAAGATADYYIPCRLEEGYGLNCDAIRELHQADPERLVVTVDCGIASLEEAKLAKELGLELVITDHHQFGEQLPEAEVLVHPRIVPDADCFPELCGAGVAFKLAWAICQQLGDGKRASNRMRDFLKSAVGLATIGTVADVVPLVGENRMLVKYGLQTLQQQATIGLQALMAVSGLRDKSALTSEDIGFGLAPRLNAAGRLGQARLAVELLVTTDTQRAAQLAEYLDGLNKQRQTVERKILKQAKEQVEAHESWADDPVLVIAHHDWHPGVIGIVASRVAEIYEKPTLLITLGTGHGFGQGSGRSYAGFNLHKAMLEAGHTLEKFGGHPAAVGLKIAEGNIEDFRTAINDAARKQQGGGDEELAPRLIDSEVALNELSVKAIQELDFLGPFGCQNERPIFVSTGVELAEPPRTMGEGGRHLSLQVRQFGHSMRAVAFGRGDWAEQLAACEGTLALCFKPNINEFRGRRNVELQLIDWKTDDEVFGRPSVSASGGGSKTA</sequence>
<evidence type="ECO:0000259" key="7">
    <source>
        <dbReference type="Pfam" id="PF01368"/>
    </source>
</evidence>
<dbReference type="Pfam" id="PF17768">
    <property type="entry name" value="RecJ_OB"/>
    <property type="match status" value="1"/>
</dbReference>
<dbReference type="InterPro" id="IPR051673">
    <property type="entry name" value="SSDNA_exonuclease_RecJ"/>
</dbReference>
<dbReference type="KEGG" id="pbs:Plabr_4350"/>
<dbReference type="InterPro" id="IPR004610">
    <property type="entry name" value="RecJ"/>
</dbReference>
<dbReference type="EMBL" id="CP002546">
    <property type="protein sequence ID" value="ADY61923.1"/>
    <property type="molecule type" value="Genomic_DNA"/>
</dbReference>
<feature type="domain" description="DDH" evidence="7">
    <location>
        <begin position="79"/>
        <end position="213"/>
    </location>
</feature>